<evidence type="ECO:0000256" key="1">
    <source>
        <dbReference type="ARBA" id="ARBA00010790"/>
    </source>
</evidence>
<dbReference type="Pfam" id="PF00732">
    <property type="entry name" value="GMC_oxred_N"/>
    <property type="match status" value="1"/>
</dbReference>
<protein>
    <recommendedName>
        <fullName evidence="6">Glucose-methanol-choline oxidoreductase N-terminal domain-containing protein</fullName>
    </recommendedName>
</protein>
<feature type="binding site" evidence="3">
    <location>
        <position position="312"/>
    </location>
    <ligand>
        <name>FAD</name>
        <dbReference type="ChEBI" id="CHEBI:57692"/>
    </ligand>
</feature>
<feature type="signal peptide" evidence="5">
    <location>
        <begin position="1"/>
        <end position="21"/>
    </location>
</feature>
<dbReference type="OrthoDB" id="269227at2759"/>
<dbReference type="Gene3D" id="3.30.560.10">
    <property type="entry name" value="Glucose Oxidase, domain 3"/>
    <property type="match status" value="1"/>
</dbReference>
<feature type="domain" description="Glucose-methanol-choline oxidoreductase N-terminal" evidence="6">
    <location>
        <begin position="165"/>
        <end position="188"/>
    </location>
</feature>
<evidence type="ECO:0000256" key="3">
    <source>
        <dbReference type="PIRSR" id="PIRSR000137-2"/>
    </source>
</evidence>
<organism evidence="7 8">
    <name type="scientific">Didymella glomerata</name>
    <dbReference type="NCBI Taxonomy" id="749621"/>
    <lineage>
        <taxon>Eukaryota</taxon>
        <taxon>Fungi</taxon>
        <taxon>Dikarya</taxon>
        <taxon>Ascomycota</taxon>
        <taxon>Pezizomycotina</taxon>
        <taxon>Dothideomycetes</taxon>
        <taxon>Pleosporomycetidae</taxon>
        <taxon>Pleosporales</taxon>
        <taxon>Pleosporineae</taxon>
        <taxon>Didymellaceae</taxon>
        <taxon>Didymella</taxon>
    </lineage>
</organism>
<keyword evidence="5" id="KW-0732">Signal</keyword>
<keyword evidence="8" id="KW-1185">Reference proteome</keyword>
<evidence type="ECO:0000313" key="8">
    <source>
        <dbReference type="Proteomes" id="UP001140562"/>
    </source>
</evidence>
<name>A0A9W8WSE5_9PLEO</name>
<dbReference type="PANTHER" id="PTHR11552:SF134">
    <property type="entry name" value="GLUCOSE-METHANOL-CHOLINE OXIDOREDUCTASE N-TERMINAL DOMAIN-CONTAINING PROTEIN"/>
    <property type="match status" value="1"/>
</dbReference>
<dbReference type="Pfam" id="PF05199">
    <property type="entry name" value="GMC_oxred_C"/>
    <property type="match status" value="1"/>
</dbReference>
<dbReference type="InterPro" id="IPR036188">
    <property type="entry name" value="FAD/NAD-bd_sf"/>
</dbReference>
<dbReference type="PROSITE" id="PS00623">
    <property type="entry name" value="GMC_OXRED_1"/>
    <property type="match status" value="1"/>
</dbReference>
<dbReference type="EMBL" id="JAPEUV010000146">
    <property type="protein sequence ID" value="KAJ4331545.1"/>
    <property type="molecule type" value="Genomic_DNA"/>
</dbReference>
<comment type="caution">
    <text evidence="7">The sequence shown here is derived from an EMBL/GenBank/DDBJ whole genome shotgun (WGS) entry which is preliminary data.</text>
</comment>
<feature type="active site" description="Proton donor" evidence="2">
    <location>
        <position position="582"/>
    </location>
</feature>
<keyword evidence="3 4" id="KW-0274">FAD</keyword>
<dbReference type="AlphaFoldDB" id="A0A9W8WSE5"/>
<dbReference type="GO" id="GO:0016614">
    <property type="term" value="F:oxidoreductase activity, acting on CH-OH group of donors"/>
    <property type="evidence" value="ECO:0007669"/>
    <property type="project" value="InterPro"/>
</dbReference>
<dbReference type="InterPro" id="IPR000172">
    <property type="entry name" value="GMC_OxRdtase_N"/>
</dbReference>
<sequence>MLVAIQIALAIVAASLPDLRALVKRNLEKRKESSGAVGKGNGRVNVAEVHEVFRARSPLAAVVVNVALVLTAVSEASKRVDMADTFDFVIVGAGTSGCLLAHHLANSPARPSILVLESGAQPSGEFLNAPAHRYHAAIFRPDLDHGYVSEPELALNQRTIAYTRGKGLGGSSLLNFGVYLKGSAADYDEWADRVGDERWKWETVRRDYAAIERYDFDGSNEYKHLARPASGVHGLQGKVRVGLPPKLEKGVLEGMQALVDAGERVNLDPNDGDPVGMSVFPYSYSQDGRTTSAIAHLKDAGSNLRVWTDASVTRFLWSEDGERISGVQTEDGRRAYASKEVVLSAGAIDSPRLLLVNGIGPKDELEKIGVEVKKNLPGVGKHLQDHVLAFMSVEVDGAMNDRWAFESDQKLMDEAAAMWEKDKTGAFALQQSCLWGGFLKHPELSTFPEYTALPPSTQQFLAKNNVPTYEFINNCLAWPPGVQIEKGNSYMTCIAFLMNPQSEGSITLRSPDPKEKPIINLNFLAHPYDARIMREAVRSVWAKITHNEVLKASIKRTLCGPASLSDADVDAFVRDNASTVWHACGSVMMGKAGEKGACVDKDYKVLGVKGLRVADLSVCPLTTNNHTQPTAYLVGYKAAQRLIEEYGLGTAGQVKDSTILAKM</sequence>
<comment type="similarity">
    <text evidence="1 4">Belongs to the GMC oxidoreductase family.</text>
</comment>
<evidence type="ECO:0000256" key="2">
    <source>
        <dbReference type="PIRSR" id="PIRSR000137-1"/>
    </source>
</evidence>
<evidence type="ECO:0000259" key="6">
    <source>
        <dbReference type="PROSITE" id="PS00623"/>
    </source>
</evidence>
<accession>A0A9W8WSE5</accession>
<feature type="binding site" evidence="3">
    <location>
        <begin position="581"/>
        <end position="582"/>
    </location>
    <ligand>
        <name>FAD</name>
        <dbReference type="ChEBI" id="CHEBI:57692"/>
    </ligand>
</feature>
<dbReference type="PIRSF" id="PIRSF000137">
    <property type="entry name" value="Alcohol_oxidase"/>
    <property type="match status" value="1"/>
</dbReference>
<feature type="active site" description="Proton acceptor" evidence="2">
    <location>
        <position position="626"/>
    </location>
</feature>
<comment type="cofactor">
    <cofactor evidence="3">
        <name>FAD</name>
        <dbReference type="ChEBI" id="CHEBI:57692"/>
    </cofactor>
</comment>
<dbReference type="InterPro" id="IPR012132">
    <property type="entry name" value="GMC_OxRdtase"/>
</dbReference>
<feature type="binding site" evidence="3">
    <location>
        <begin position="175"/>
        <end position="178"/>
    </location>
    <ligand>
        <name>FAD</name>
        <dbReference type="ChEBI" id="CHEBI:57692"/>
    </ligand>
</feature>
<dbReference type="GO" id="GO:0050660">
    <property type="term" value="F:flavin adenine dinucleotide binding"/>
    <property type="evidence" value="ECO:0007669"/>
    <property type="project" value="InterPro"/>
</dbReference>
<evidence type="ECO:0000256" key="4">
    <source>
        <dbReference type="RuleBase" id="RU003968"/>
    </source>
</evidence>
<proteinExistence type="inferred from homology"/>
<evidence type="ECO:0000256" key="5">
    <source>
        <dbReference type="SAM" id="SignalP"/>
    </source>
</evidence>
<feature type="chain" id="PRO_5040778988" description="Glucose-methanol-choline oxidoreductase N-terminal domain-containing protein" evidence="5">
    <location>
        <begin position="22"/>
        <end position="663"/>
    </location>
</feature>
<feature type="binding site" evidence="3">
    <location>
        <begin position="95"/>
        <end position="96"/>
    </location>
    <ligand>
        <name>FAD</name>
        <dbReference type="ChEBI" id="CHEBI:57692"/>
    </ligand>
</feature>
<gene>
    <name evidence="7" type="ORF">N0V87_009089</name>
</gene>
<keyword evidence="4" id="KW-0285">Flavoprotein</keyword>
<reference evidence="7" key="1">
    <citation type="submission" date="2022-10" db="EMBL/GenBank/DDBJ databases">
        <title>Tapping the CABI collections for fungal endophytes: first genome assemblies for Collariella, Neodidymelliopsis, Ascochyta clinopodiicola, Didymella pomorum, Didymosphaeria variabile, Neocosmospora piperis and Neocucurbitaria cava.</title>
        <authorList>
            <person name="Hill R."/>
        </authorList>
    </citation>
    <scope>NUCLEOTIDE SEQUENCE</scope>
    <source>
        <strain evidence="7">IMI 360193</strain>
    </source>
</reference>
<dbReference type="Gene3D" id="3.50.50.60">
    <property type="entry name" value="FAD/NAD(P)-binding domain"/>
    <property type="match status" value="1"/>
</dbReference>
<dbReference type="SUPFAM" id="SSF54373">
    <property type="entry name" value="FAD-linked reductases, C-terminal domain"/>
    <property type="match status" value="1"/>
</dbReference>
<dbReference type="SUPFAM" id="SSF51905">
    <property type="entry name" value="FAD/NAD(P)-binding domain"/>
    <property type="match status" value="1"/>
</dbReference>
<dbReference type="Proteomes" id="UP001140562">
    <property type="component" value="Unassembled WGS sequence"/>
</dbReference>
<dbReference type="PANTHER" id="PTHR11552">
    <property type="entry name" value="GLUCOSE-METHANOL-CHOLINE GMC OXIDOREDUCTASE"/>
    <property type="match status" value="1"/>
</dbReference>
<dbReference type="InterPro" id="IPR007867">
    <property type="entry name" value="GMC_OxRtase_C"/>
</dbReference>
<evidence type="ECO:0000313" key="7">
    <source>
        <dbReference type="EMBL" id="KAJ4331545.1"/>
    </source>
</evidence>